<dbReference type="AlphaFoldDB" id="A0A4R2PZU3"/>
<dbReference type="EC" id="2.3.2.30" evidence="7"/>
<evidence type="ECO:0000313" key="11">
    <source>
        <dbReference type="EMBL" id="TCP40904.1"/>
    </source>
</evidence>
<organism evidence="11 12">
    <name type="scientific">Rhodovulum marinum</name>
    <dbReference type="NCBI Taxonomy" id="320662"/>
    <lineage>
        <taxon>Bacteria</taxon>
        <taxon>Pseudomonadati</taxon>
        <taxon>Pseudomonadota</taxon>
        <taxon>Alphaproteobacteria</taxon>
        <taxon>Rhodobacterales</taxon>
        <taxon>Paracoccaceae</taxon>
        <taxon>Rhodovulum</taxon>
    </lineage>
</organism>
<dbReference type="SUPFAM" id="SSF55729">
    <property type="entry name" value="Acyl-CoA N-acyltransferases (Nat)"/>
    <property type="match status" value="1"/>
</dbReference>
<comment type="caution">
    <text evidence="11">The sequence shown here is derived from an EMBL/GenBank/DDBJ whole genome shotgun (WGS) entry which is preliminary data.</text>
</comment>
<accession>A0A4R2PZU3</accession>
<gene>
    <name evidence="11" type="ORF">EV662_106120</name>
</gene>
<reference evidence="11 12" key="1">
    <citation type="submission" date="2019-03" db="EMBL/GenBank/DDBJ databases">
        <title>Genomic Encyclopedia of Type Strains, Phase IV (KMG-IV): sequencing the most valuable type-strain genomes for metagenomic binning, comparative biology and taxonomic classification.</title>
        <authorList>
            <person name="Goeker M."/>
        </authorList>
    </citation>
    <scope>NUCLEOTIDE SEQUENCE [LARGE SCALE GENOMIC DNA]</scope>
    <source>
        <strain evidence="11 12">DSM 18063</strain>
    </source>
</reference>
<protein>
    <recommendedName>
        <fullName evidence="8">L-ornithine N(alpha)-acyltransferase</fullName>
        <ecNumber evidence="7">2.3.2.30</ecNumber>
    </recommendedName>
</protein>
<dbReference type="InterPro" id="IPR016181">
    <property type="entry name" value="Acyl_CoA_acyltransferase"/>
</dbReference>
<dbReference type="PANTHER" id="PTHR37323:SF1">
    <property type="entry name" value="L-ORNITHINE N(ALPHA)-ACYLTRANSFERASE"/>
    <property type="match status" value="1"/>
</dbReference>
<keyword evidence="4" id="KW-0443">Lipid metabolism</keyword>
<evidence type="ECO:0000256" key="9">
    <source>
        <dbReference type="ARBA" id="ARBA00045724"/>
    </source>
</evidence>
<dbReference type="Gene3D" id="3.40.630.30">
    <property type="match status" value="1"/>
</dbReference>
<evidence type="ECO:0000256" key="7">
    <source>
        <dbReference type="ARBA" id="ARBA00039058"/>
    </source>
</evidence>
<evidence type="ECO:0000256" key="5">
    <source>
        <dbReference type="ARBA" id="ARBA00023315"/>
    </source>
</evidence>
<comment type="catalytic activity">
    <reaction evidence="10">
        <text>a (3R)-hydroxyacyl-[ACP] + L-ornithine = a lyso-ornithine lipid + holo-[ACP] + H(+)</text>
        <dbReference type="Rhea" id="RHEA:20633"/>
        <dbReference type="Rhea" id="RHEA-COMP:9685"/>
        <dbReference type="Rhea" id="RHEA-COMP:9945"/>
        <dbReference type="ChEBI" id="CHEBI:15378"/>
        <dbReference type="ChEBI" id="CHEBI:46911"/>
        <dbReference type="ChEBI" id="CHEBI:64479"/>
        <dbReference type="ChEBI" id="CHEBI:78827"/>
        <dbReference type="ChEBI" id="CHEBI:138482"/>
        <dbReference type="EC" id="2.3.2.30"/>
    </reaction>
    <physiologicalReaction direction="left-to-right" evidence="10">
        <dbReference type="Rhea" id="RHEA:20634"/>
    </physiologicalReaction>
</comment>
<name>A0A4R2PZU3_9RHOB</name>
<dbReference type="InterPro" id="IPR052351">
    <property type="entry name" value="Ornithine_N-alpha-AT"/>
</dbReference>
<comment type="function">
    <text evidence="9">Catalyzes the first step in the biosynthesis of ornithine lipids, which are phosphorus-free membrane lipids. Catalyzes the 3-hydroxyacyl-acyl carrier protein-dependent acylation of ornithine to form lyso-ornithine lipid (LOL).</text>
</comment>
<evidence type="ECO:0000256" key="2">
    <source>
        <dbReference type="ARBA" id="ARBA00022516"/>
    </source>
</evidence>
<evidence type="ECO:0000256" key="1">
    <source>
        <dbReference type="ARBA" id="ARBA00005189"/>
    </source>
</evidence>
<keyword evidence="3 11" id="KW-0808">Transferase</keyword>
<evidence type="ECO:0000313" key="12">
    <source>
        <dbReference type="Proteomes" id="UP000294835"/>
    </source>
</evidence>
<evidence type="ECO:0000256" key="6">
    <source>
        <dbReference type="ARBA" id="ARBA00038095"/>
    </source>
</evidence>
<evidence type="ECO:0000256" key="3">
    <source>
        <dbReference type="ARBA" id="ARBA00022679"/>
    </source>
</evidence>
<sequence length="258" mass="28876">MHPPEDHFELRLAETEADLLAAQRLRYAVFVEELGGDGPLVDHVARLERDAFDPHYDHLILVDTRRDCASLDHVVGVYRLLTSERAAALGRFYSEDEYDLSVLKQSGRRLLELGRSCVHQDYRGGTALYHLWNGLAGYVLDRGIEVLFGVASFHGTDVDALAEPLAYLHHRFLAPPPLRVRAVEDHFQRMDLVPAGQIDRKAAMLAMPALIKAYLRLGGFVGEGAYVDRAFNTVDVCLVMDTAQMNAKSTARYTRGRG</sequence>
<proteinExistence type="inferred from homology"/>
<dbReference type="EMBL" id="SLXP01000006">
    <property type="protein sequence ID" value="TCP40904.1"/>
    <property type="molecule type" value="Genomic_DNA"/>
</dbReference>
<keyword evidence="2" id="KW-0444">Lipid biosynthesis</keyword>
<dbReference type="PANTHER" id="PTHR37323">
    <property type="entry name" value="GCN5-RELATED N-ACETYLTRANSFERASE"/>
    <property type="match status" value="1"/>
</dbReference>
<comment type="similarity">
    <text evidence="6">Belongs to the acetyltransferase family. OlsB subfamily.</text>
</comment>
<dbReference type="Proteomes" id="UP000294835">
    <property type="component" value="Unassembled WGS sequence"/>
</dbReference>
<dbReference type="OrthoDB" id="9787072at2"/>
<evidence type="ECO:0000256" key="4">
    <source>
        <dbReference type="ARBA" id="ARBA00023098"/>
    </source>
</evidence>
<keyword evidence="5 11" id="KW-0012">Acyltransferase</keyword>
<comment type="pathway">
    <text evidence="1">Lipid metabolism.</text>
</comment>
<dbReference type="RefSeq" id="WP_132462320.1">
    <property type="nucleotide sequence ID" value="NZ_SLXP01000006.1"/>
</dbReference>
<keyword evidence="12" id="KW-1185">Reference proteome</keyword>
<dbReference type="GO" id="GO:0006629">
    <property type="term" value="P:lipid metabolic process"/>
    <property type="evidence" value="ECO:0007669"/>
    <property type="project" value="UniProtKB-KW"/>
</dbReference>
<evidence type="ECO:0000256" key="8">
    <source>
        <dbReference type="ARBA" id="ARBA00039866"/>
    </source>
</evidence>
<dbReference type="GO" id="GO:0043810">
    <property type="term" value="F:ornithine-acyl [acyl carrier protein] N-acyltransferase activity"/>
    <property type="evidence" value="ECO:0007669"/>
    <property type="project" value="UniProtKB-EC"/>
</dbReference>
<dbReference type="Pfam" id="PF13444">
    <property type="entry name" value="Acetyltransf_5"/>
    <property type="match status" value="1"/>
</dbReference>
<evidence type="ECO:0000256" key="10">
    <source>
        <dbReference type="ARBA" id="ARBA00047785"/>
    </source>
</evidence>